<dbReference type="RefSeq" id="XP_016630803.1">
    <property type="nucleotide sequence ID" value="XM_016777897.1"/>
</dbReference>
<evidence type="ECO:0000256" key="1">
    <source>
        <dbReference type="SAM" id="MobiDB-lite"/>
    </source>
</evidence>
<name>A0A0D2H4A6_9EURO</name>
<evidence type="ECO:0000313" key="2">
    <source>
        <dbReference type="EMBL" id="KIX96680.1"/>
    </source>
</evidence>
<reference evidence="2 3" key="1">
    <citation type="submission" date="2015-01" db="EMBL/GenBank/DDBJ databases">
        <title>The Genome Sequence of Fonsecaea multimorphosa CBS 102226.</title>
        <authorList>
            <consortium name="The Broad Institute Genomics Platform"/>
            <person name="Cuomo C."/>
            <person name="de Hoog S."/>
            <person name="Gorbushina A."/>
            <person name="Stielow B."/>
            <person name="Teixiera M."/>
            <person name="Abouelleil A."/>
            <person name="Chapman S.B."/>
            <person name="Priest M."/>
            <person name="Young S.K."/>
            <person name="Wortman J."/>
            <person name="Nusbaum C."/>
            <person name="Birren B."/>
        </authorList>
    </citation>
    <scope>NUCLEOTIDE SEQUENCE [LARGE SCALE GENOMIC DNA]</scope>
    <source>
        <strain evidence="2 3">CBS 102226</strain>
    </source>
</reference>
<proteinExistence type="predicted"/>
<feature type="compositionally biased region" description="Low complexity" evidence="1">
    <location>
        <begin position="1"/>
        <end position="13"/>
    </location>
</feature>
<gene>
    <name evidence="2" type="ORF">Z520_07399</name>
</gene>
<dbReference type="AlphaFoldDB" id="A0A0D2H4A6"/>
<sequence length="206" mass="21550">MAAPRRGLPAPAANEDQSMDPRVVNSVGPAPATSQGSTLVDFSHGDAVDQEFAFLGPLLEADINSDFSFTEFLDSTTDTNAFGFAATGHGPAFTEYPDPSLSEINSFFNMDSANQPVGSGVTNDLASQGFGSQFDESFNMVLPDDPPVFPPGFESAANVAASTPTTGNPDNHLPLKGVGSQFDESFNMARPNAPTANIWPGKCAPD</sequence>
<keyword evidence="3" id="KW-1185">Reference proteome</keyword>
<dbReference type="Proteomes" id="UP000053411">
    <property type="component" value="Unassembled WGS sequence"/>
</dbReference>
<evidence type="ECO:0000313" key="3">
    <source>
        <dbReference type="Proteomes" id="UP000053411"/>
    </source>
</evidence>
<organism evidence="2 3">
    <name type="scientific">Fonsecaea multimorphosa CBS 102226</name>
    <dbReference type="NCBI Taxonomy" id="1442371"/>
    <lineage>
        <taxon>Eukaryota</taxon>
        <taxon>Fungi</taxon>
        <taxon>Dikarya</taxon>
        <taxon>Ascomycota</taxon>
        <taxon>Pezizomycotina</taxon>
        <taxon>Eurotiomycetes</taxon>
        <taxon>Chaetothyriomycetidae</taxon>
        <taxon>Chaetothyriales</taxon>
        <taxon>Herpotrichiellaceae</taxon>
        <taxon>Fonsecaea</taxon>
    </lineage>
</organism>
<dbReference type="GeneID" id="27713145"/>
<dbReference type="VEuPathDB" id="FungiDB:Z520_07399"/>
<accession>A0A0D2H4A6</accession>
<protein>
    <submittedName>
        <fullName evidence="2">Uncharacterized protein</fullName>
    </submittedName>
</protein>
<feature type="region of interest" description="Disordered" evidence="1">
    <location>
        <begin position="1"/>
        <end position="38"/>
    </location>
</feature>
<dbReference type="EMBL" id="KN848076">
    <property type="protein sequence ID" value="KIX96680.1"/>
    <property type="molecule type" value="Genomic_DNA"/>
</dbReference>